<sequence length="353" mass="41037">MIGIILSSRILKLVSVRDRESWDPYILFYMKQAQKNKVDLCFYSLGGISKRDKKVNGYVYSYKTGKLASQIATLPKINLYKINSSVSSKKTADKIKKLREEGFVFLNACSKHDRSKYLDYQYLTNFNSIRPYLPETMTLTYNNLFTMLKKYPEIFIKPKRGGQGNNITIITKEGKAYQTVHIYKRNKVKVNISESELKDFFYRKFPSPYKFIVQQGIPLATFEGNKFDFRVSPQKNKLNRWQVTGVMARVASNGFDVTNVDQGGRCVYKVSKLIPLNTIKEMKRLNIKIAKAFEKRFLHLNDLGLDFAVDKNGKVWFLEANFRPNRKKANVKRNRIPFEHACSLYKKTTLIKA</sequence>
<dbReference type="AlphaFoldDB" id="A0A0B0IJR1"/>
<name>A0A0B0IJR1_9BACI</name>
<dbReference type="eggNOG" id="COG0189">
    <property type="taxonomic scope" value="Bacteria"/>
</dbReference>
<gene>
    <name evidence="1" type="ORF">LQ50_12370</name>
</gene>
<organism evidence="1 2">
    <name type="scientific">Halalkalibacter okhensis</name>
    <dbReference type="NCBI Taxonomy" id="333138"/>
    <lineage>
        <taxon>Bacteria</taxon>
        <taxon>Bacillati</taxon>
        <taxon>Bacillota</taxon>
        <taxon>Bacilli</taxon>
        <taxon>Bacillales</taxon>
        <taxon>Bacillaceae</taxon>
        <taxon>Halalkalibacter</taxon>
    </lineage>
</organism>
<dbReference type="Proteomes" id="UP000030832">
    <property type="component" value="Unassembled WGS sequence"/>
</dbReference>
<keyword evidence="2" id="KW-1185">Reference proteome</keyword>
<proteinExistence type="predicted"/>
<dbReference type="EMBL" id="JRJU01000014">
    <property type="protein sequence ID" value="KHF39856.1"/>
    <property type="molecule type" value="Genomic_DNA"/>
</dbReference>
<evidence type="ECO:0000313" key="2">
    <source>
        <dbReference type="Proteomes" id="UP000030832"/>
    </source>
</evidence>
<evidence type="ECO:0008006" key="3">
    <source>
        <dbReference type="Google" id="ProtNLM"/>
    </source>
</evidence>
<evidence type="ECO:0000313" key="1">
    <source>
        <dbReference type="EMBL" id="KHF39856.1"/>
    </source>
</evidence>
<protein>
    <recommendedName>
        <fullName evidence="3">ATP-grasp domain-containing protein</fullName>
    </recommendedName>
</protein>
<dbReference type="OrthoDB" id="7869153at2"/>
<comment type="caution">
    <text evidence="1">The sequence shown here is derived from an EMBL/GenBank/DDBJ whole genome shotgun (WGS) entry which is preliminary data.</text>
</comment>
<reference evidence="1 2" key="1">
    <citation type="submission" date="2014-09" db="EMBL/GenBank/DDBJ databases">
        <title>Genome sequencing and annotation of Bacillus Okhensis strain Kh10-101T.</title>
        <authorList>
            <person name="Prakash J.S."/>
        </authorList>
    </citation>
    <scope>NUCLEOTIDE SEQUENCE [LARGE SCALE GENOMIC DNA]</scope>
    <source>
        <strain evidence="2">Kh10-101T</strain>
    </source>
</reference>
<dbReference type="STRING" id="333138.LQ50_12370"/>
<dbReference type="RefSeq" id="WP_034629322.1">
    <property type="nucleotide sequence ID" value="NZ_JRJU01000014.1"/>
</dbReference>
<dbReference type="InterPro" id="IPR026838">
    <property type="entry name" value="YheC/D"/>
</dbReference>
<accession>A0A0B0IJR1</accession>
<dbReference type="Gene3D" id="3.30.470.20">
    <property type="entry name" value="ATP-grasp fold, B domain"/>
    <property type="match status" value="1"/>
</dbReference>
<dbReference type="SUPFAM" id="SSF56059">
    <property type="entry name" value="Glutathione synthetase ATP-binding domain-like"/>
    <property type="match status" value="1"/>
</dbReference>
<dbReference type="Pfam" id="PF14398">
    <property type="entry name" value="ATPgrasp_YheCD"/>
    <property type="match status" value="1"/>
</dbReference>